<dbReference type="Proteomes" id="UP000319210">
    <property type="component" value="Unassembled WGS sequence"/>
</dbReference>
<dbReference type="Pfam" id="PF04149">
    <property type="entry name" value="DUF397"/>
    <property type="match status" value="1"/>
</dbReference>
<protein>
    <recommendedName>
        <fullName evidence="1">DUF397 domain-containing protein</fullName>
    </recommendedName>
</protein>
<dbReference type="OrthoDB" id="4562195at2"/>
<dbReference type="EMBL" id="BJMM01000011">
    <property type="protein sequence ID" value="GEB50114.1"/>
    <property type="molecule type" value="Genomic_DNA"/>
</dbReference>
<keyword evidence="3" id="KW-1185">Reference proteome</keyword>
<organism evidence="2 3">
    <name type="scientific">Streptomyces cacaoi</name>
    <dbReference type="NCBI Taxonomy" id="1898"/>
    <lineage>
        <taxon>Bacteria</taxon>
        <taxon>Bacillati</taxon>
        <taxon>Actinomycetota</taxon>
        <taxon>Actinomycetes</taxon>
        <taxon>Kitasatosporales</taxon>
        <taxon>Streptomycetaceae</taxon>
        <taxon>Streptomyces</taxon>
    </lineage>
</organism>
<evidence type="ECO:0000313" key="3">
    <source>
        <dbReference type="Proteomes" id="UP000319210"/>
    </source>
</evidence>
<dbReference type="RefSeq" id="WP_030879900.1">
    <property type="nucleotide sequence ID" value="NZ_BJMM01000011.1"/>
</dbReference>
<proteinExistence type="predicted"/>
<dbReference type="InterPro" id="IPR007278">
    <property type="entry name" value="DUF397"/>
</dbReference>
<accession>A0A4Y3QXJ6</accession>
<feature type="domain" description="DUF397" evidence="1">
    <location>
        <begin position="4"/>
        <end position="60"/>
    </location>
</feature>
<evidence type="ECO:0000313" key="2">
    <source>
        <dbReference type="EMBL" id="GEB50114.1"/>
    </source>
</evidence>
<evidence type="ECO:0000259" key="1">
    <source>
        <dbReference type="Pfam" id="PF04149"/>
    </source>
</evidence>
<reference evidence="2 3" key="1">
    <citation type="submission" date="2019-06" db="EMBL/GenBank/DDBJ databases">
        <title>Whole genome shotgun sequence of Streptomyces cacaoi subsp. cacaoi NBRC 12748.</title>
        <authorList>
            <person name="Hosoyama A."/>
            <person name="Uohara A."/>
            <person name="Ohji S."/>
            <person name="Ichikawa N."/>
        </authorList>
    </citation>
    <scope>NUCLEOTIDE SEQUENCE [LARGE SCALE GENOMIC DNA]</scope>
    <source>
        <strain evidence="2 3">NBRC 12748</strain>
    </source>
</reference>
<comment type="caution">
    <text evidence="2">The sequence shown here is derived from an EMBL/GenBank/DDBJ whole genome shotgun (WGS) entry which is preliminary data.</text>
</comment>
<sequence length="63" mass="6878">MSGTWIRSGYSDQQGGQCVEWAPGRVSGGEGVPVRDSKDVGRAPLRFSTCAWTAFVEQMKRTV</sequence>
<gene>
    <name evidence="2" type="ORF">SCA03_26650</name>
</gene>
<dbReference type="AlphaFoldDB" id="A0A4Y3QXJ6"/>
<name>A0A4Y3QXJ6_STRCI</name>